<evidence type="ECO:0000256" key="10">
    <source>
        <dbReference type="ARBA" id="ARBA00023136"/>
    </source>
</evidence>
<sequence length="338" mass="38794">MKFGLYIKDKLGIIAGYAGFVIFTYLLMMAFHSQLQMRIMFVIVAVIFVVSVIAYDYLKKYRFYNSLVGHLDELDQKYLILDTLDEPDFYEGKLVYSAMYDINKSMTENVRKYRDSVEDFKDFIEIWVHEIKLPIASLVLMCHNNRDVIPRKYEEQVARLDAYADQVLYYVRAEHAAADYRFAETNLKSVIGRVALKNKDMLLDGDISLNVHDVDECVVTDSKWLEFMVNQIVSNSIKYIDRGQEKTIEIWAEAVGDGKALHINDNGIGIPQSDIPLVCKKSFTGENGRKHAKSTGMGLYIIDNLCRQLGHKLNIASKVDEYTDVSIVFGHNDIYKIG</sequence>
<comment type="caution">
    <text evidence="13">The sequence shown here is derived from an EMBL/GenBank/DDBJ whole genome shotgun (WGS) entry which is preliminary data.</text>
</comment>
<dbReference type="AlphaFoldDB" id="A0A3R5WI97"/>
<keyword evidence="7 13" id="KW-0418">Kinase</keyword>
<evidence type="ECO:0000259" key="12">
    <source>
        <dbReference type="PROSITE" id="PS50109"/>
    </source>
</evidence>
<keyword evidence="5" id="KW-0808">Transferase</keyword>
<dbReference type="InterPro" id="IPR036890">
    <property type="entry name" value="HATPase_C_sf"/>
</dbReference>
<organism evidence="13 14">
    <name type="scientific">Coprococcus eutactus</name>
    <dbReference type="NCBI Taxonomy" id="33043"/>
    <lineage>
        <taxon>Bacteria</taxon>
        <taxon>Bacillati</taxon>
        <taxon>Bacillota</taxon>
        <taxon>Clostridia</taxon>
        <taxon>Lachnospirales</taxon>
        <taxon>Lachnospiraceae</taxon>
        <taxon>Coprococcus</taxon>
    </lineage>
</organism>
<dbReference type="GO" id="GO:0004721">
    <property type="term" value="F:phosphoprotein phosphatase activity"/>
    <property type="evidence" value="ECO:0007669"/>
    <property type="project" value="TreeGrafter"/>
</dbReference>
<evidence type="ECO:0000256" key="3">
    <source>
        <dbReference type="ARBA" id="ARBA00012438"/>
    </source>
</evidence>
<dbReference type="Proteomes" id="UP000283295">
    <property type="component" value="Unassembled WGS sequence"/>
</dbReference>
<evidence type="ECO:0000256" key="2">
    <source>
        <dbReference type="ARBA" id="ARBA00004651"/>
    </source>
</evidence>
<dbReference type="OrthoDB" id="9780487at2"/>
<protein>
    <recommendedName>
        <fullName evidence="3">histidine kinase</fullName>
        <ecNumber evidence="3">2.7.13.3</ecNumber>
    </recommendedName>
</protein>
<evidence type="ECO:0000313" key="14">
    <source>
        <dbReference type="Proteomes" id="UP000283295"/>
    </source>
</evidence>
<proteinExistence type="predicted"/>
<evidence type="ECO:0000256" key="9">
    <source>
        <dbReference type="ARBA" id="ARBA00023012"/>
    </source>
</evidence>
<evidence type="ECO:0000256" key="11">
    <source>
        <dbReference type="SAM" id="Phobius"/>
    </source>
</evidence>
<dbReference type="SMART" id="SM00387">
    <property type="entry name" value="HATPase_c"/>
    <property type="match status" value="1"/>
</dbReference>
<dbReference type="SUPFAM" id="SSF55874">
    <property type="entry name" value="ATPase domain of HSP90 chaperone/DNA topoisomerase II/histidine kinase"/>
    <property type="match status" value="1"/>
</dbReference>
<feature type="transmembrane region" description="Helical" evidence="11">
    <location>
        <begin position="12"/>
        <end position="31"/>
    </location>
</feature>
<accession>A0A3R5WI97</accession>
<dbReference type="EMBL" id="QRVK01000052">
    <property type="protein sequence ID" value="RGS36585.1"/>
    <property type="molecule type" value="Genomic_DNA"/>
</dbReference>
<dbReference type="GO" id="GO:0005886">
    <property type="term" value="C:plasma membrane"/>
    <property type="evidence" value="ECO:0007669"/>
    <property type="project" value="UniProtKB-SubCell"/>
</dbReference>
<reference evidence="13 14" key="1">
    <citation type="submission" date="2018-08" db="EMBL/GenBank/DDBJ databases">
        <title>A genome reference for cultivated species of the human gut microbiota.</title>
        <authorList>
            <person name="Zou Y."/>
            <person name="Xue W."/>
            <person name="Luo G."/>
        </authorList>
    </citation>
    <scope>NUCLEOTIDE SEQUENCE [LARGE SCALE GENOMIC DNA]</scope>
    <source>
        <strain evidence="13 14">AF22-21</strain>
    </source>
</reference>
<name>A0A3R5WI97_9FIRM</name>
<feature type="domain" description="Histidine kinase" evidence="12">
    <location>
        <begin position="126"/>
        <end position="333"/>
    </location>
</feature>
<evidence type="ECO:0000256" key="5">
    <source>
        <dbReference type="ARBA" id="ARBA00022679"/>
    </source>
</evidence>
<dbReference type="InterPro" id="IPR003594">
    <property type="entry name" value="HATPase_dom"/>
</dbReference>
<dbReference type="PANTHER" id="PTHR45453">
    <property type="entry name" value="PHOSPHATE REGULON SENSOR PROTEIN PHOR"/>
    <property type="match status" value="1"/>
</dbReference>
<comment type="catalytic activity">
    <reaction evidence="1">
        <text>ATP + protein L-histidine = ADP + protein N-phospho-L-histidine.</text>
        <dbReference type="EC" id="2.7.13.3"/>
    </reaction>
</comment>
<feature type="transmembrane region" description="Helical" evidence="11">
    <location>
        <begin position="37"/>
        <end position="58"/>
    </location>
</feature>
<dbReference type="Pfam" id="PF02518">
    <property type="entry name" value="HATPase_c"/>
    <property type="match status" value="1"/>
</dbReference>
<dbReference type="EC" id="2.7.13.3" evidence="3"/>
<evidence type="ECO:0000256" key="7">
    <source>
        <dbReference type="ARBA" id="ARBA00022777"/>
    </source>
</evidence>
<evidence type="ECO:0000256" key="4">
    <source>
        <dbReference type="ARBA" id="ARBA00022475"/>
    </source>
</evidence>
<gene>
    <name evidence="13" type="ORF">DWX94_12940</name>
</gene>
<comment type="subcellular location">
    <subcellularLocation>
        <location evidence="2">Cell membrane</location>
        <topology evidence="2">Multi-pass membrane protein</topology>
    </subcellularLocation>
</comment>
<dbReference type="Gene3D" id="3.30.565.10">
    <property type="entry name" value="Histidine kinase-like ATPase, C-terminal domain"/>
    <property type="match status" value="1"/>
</dbReference>
<keyword evidence="6 11" id="KW-0812">Transmembrane</keyword>
<dbReference type="PANTHER" id="PTHR45453:SF2">
    <property type="entry name" value="HISTIDINE KINASE"/>
    <property type="match status" value="1"/>
</dbReference>
<keyword evidence="10 11" id="KW-0472">Membrane</keyword>
<evidence type="ECO:0000313" key="13">
    <source>
        <dbReference type="EMBL" id="RGS36585.1"/>
    </source>
</evidence>
<evidence type="ECO:0000256" key="8">
    <source>
        <dbReference type="ARBA" id="ARBA00022989"/>
    </source>
</evidence>
<evidence type="ECO:0000256" key="6">
    <source>
        <dbReference type="ARBA" id="ARBA00022692"/>
    </source>
</evidence>
<keyword evidence="8 11" id="KW-1133">Transmembrane helix</keyword>
<keyword evidence="9" id="KW-0902">Two-component regulatory system</keyword>
<dbReference type="GO" id="GO:0000155">
    <property type="term" value="F:phosphorelay sensor kinase activity"/>
    <property type="evidence" value="ECO:0007669"/>
    <property type="project" value="TreeGrafter"/>
</dbReference>
<keyword evidence="4" id="KW-1003">Cell membrane</keyword>
<dbReference type="InterPro" id="IPR005467">
    <property type="entry name" value="His_kinase_dom"/>
</dbReference>
<dbReference type="GO" id="GO:0016036">
    <property type="term" value="P:cellular response to phosphate starvation"/>
    <property type="evidence" value="ECO:0007669"/>
    <property type="project" value="TreeGrafter"/>
</dbReference>
<dbReference type="PROSITE" id="PS50109">
    <property type="entry name" value="HIS_KIN"/>
    <property type="match status" value="1"/>
</dbReference>
<dbReference type="InterPro" id="IPR050351">
    <property type="entry name" value="BphY/WalK/GraS-like"/>
</dbReference>
<evidence type="ECO:0000256" key="1">
    <source>
        <dbReference type="ARBA" id="ARBA00000085"/>
    </source>
</evidence>